<reference evidence="3 4" key="1">
    <citation type="submission" date="2017-03" db="EMBL/GenBank/DDBJ databases">
        <authorList>
            <person name="Afonso C.L."/>
            <person name="Miller P.J."/>
            <person name="Scott M.A."/>
            <person name="Spackman E."/>
            <person name="Goraichik I."/>
            <person name="Dimitrov K.M."/>
            <person name="Suarez D.L."/>
            <person name="Swayne D.E."/>
        </authorList>
    </citation>
    <scope>NUCLEOTIDE SEQUENCE [LARGE SCALE GENOMIC DNA]</scope>
    <source>
        <strain evidence="3 4">CECT 7450</strain>
    </source>
</reference>
<dbReference type="Proteomes" id="UP000193061">
    <property type="component" value="Unassembled WGS sequence"/>
</dbReference>
<dbReference type="GO" id="GO:0004190">
    <property type="term" value="F:aspartic-type endopeptidase activity"/>
    <property type="evidence" value="ECO:0007669"/>
    <property type="project" value="InterPro"/>
</dbReference>
<dbReference type="AlphaFoldDB" id="A0A1X6YGE7"/>
<feature type="domain" description="Prepilin type IV endopeptidase peptidase" evidence="2">
    <location>
        <begin position="16"/>
        <end position="115"/>
    </location>
</feature>
<dbReference type="EMBL" id="FWFX01000002">
    <property type="protein sequence ID" value="SLN20070.1"/>
    <property type="molecule type" value="Genomic_DNA"/>
</dbReference>
<gene>
    <name evidence="3" type="ORF">ROA7450_00664</name>
</gene>
<evidence type="ECO:0000313" key="4">
    <source>
        <dbReference type="Proteomes" id="UP000193061"/>
    </source>
</evidence>
<dbReference type="GO" id="GO:0016020">
    <property type="term" value="C:membrane"/>
    <property type="evidence" value="ECO:0007669"/>
    <property type="project" value="InterPro"/>
</dbReference>
<dbReference type="RefSeq" id="WP_085804237.1">
    <property type="nucleotide sequence ID" value="NZ_FWFX01000002.1"/>
</dbReference>
<feature type="transmembrane region" description="Helical" evidence="1">
    <location>
        <begin position="7"/>
        <end position="24"/>
    </location>
</feature>
<protein>
    <submittedName>
        <fullName evidence="3">Type IV leader peptidase family protein</fullName>
    </submittedName>
</protein>
<feature type="transmembrane region" description="Helical" evidence="1">
    <location>
        <begin position="144"/>
        <end position="164"/>
    </location>
</feature>
<dbReference type="Gene3D" id="1.20.120.1220">
    <property type="match status" value="1"/>
</dbReference>
<dbReference type="Pfam" id="PF01478">
    <property type="entry name" value="Peptidase_A24"/>
    <property type="match status" value="1"/>
</dbReference>
<evidence type="ECO:0000313" key="3">
    <source>
        <dbReference type="EMBL" id="SLN20070.1"/>
    </source>
</evidence>
<keyword evidence="1" id="KW-1133">Transmembrane helix</keyword>
<keyword evidence="1" id="KW-0812">Transmembrane</keyword>
<accession>A0A1X6YGE7</accession>
<evidence type="ECO:0000259" key="2">
    <source>
        <dbReference type="Pfam" id="PF01478"/>
    </source>
</evidence>
<dbReference type="OrthoDB" id="7709484at2"/>
<feature type="transmembrane region" description="Helical" evidence="1">
    <location>
        <begin position="95"/>
        <end position="118"/>
    </location>
</feature>
<evidence type="ECO:0000256" key="1">
    <source>
        <dbReference type="SAM" id="Phobius"/>
    </source>
</evidence>
<proteinExistence type="predicted"/>
<feature type="transmembrane region" description="Helical" evidence="1">
    <location>
        <begin position="62"/>
        <end position="83"/>
    </location>
</feature>
<sequence>MHLTSTQALWFLPFVTPICLWITWSDLSSMRIPNWTVDTLLAIFLVIGLFAIPTWSEYGWRFASFVIVFVLGVVANAAGLMGGGDSKFMASAAPFIVPADVSILCIIFSANLLACYCTHRVAKHTSLRSLAPEWVSWTAQRKKFPMGFALSSTLVIYLVLGLVYGA</sequence>
<feature type="transmembrane region" description="Helical" evidence="1">
    <location>
        <begin position="36"/>
        <end position="55"/>
    </location>
</feature>
<keyword evidence="4" id="KW-1185">Reference proteome</keyword>
<keyword evidence="1" id="KW-0472">Membrane</keyword>
<dbReference type="InterPro" id="IPR000045">
    <property type="entry name" value="Prepilin_IV_endopep_pep"/>
</dbReference>
<organism evidence="3 4">
    <name type="scientific">Roseovarius albus</name>
    <dbReference type="NCBI Taxonomy" id="1247867"/>
    <lineage>
        <taxon>Bacteria</taxon>
        <taxon>Pseudomonadati</taxon>
        <taxon>Pseudomonadota</taxon>
        <taxon>Alphaproteobacteria</taxon>
        <taxon>Rhodobacterales</taxon>
        <taxon>Roseobacteraceae</taxon>
        <taxon>Roseovarius</taxon>
    </lineage>
</organism>
<name>A0A1X6YGE7_9RHOB</name>